<evidence type="ECO:0000256" key="2">
    <source>
        <dbReference type="SAM" id="SignalP"/>
    </source>
</evidence>
<evidence type="ECO:0000313" key="4">
    <source>
        <dbReference type="Proteomes" id="UP001154114"/>
    </source>
</evidence>
<keyword evidence="1" id="KW-0472">Membrane</keyword>
<feature type="signal peptide" evidence="2">
    <location>
        <begin position="1"/>
        <end position="18"/>
    </location>
</feature>
<keyword evidence="1" id="KW-0812">Transmembrane</keyword>
<protein>
    <submittedName>
        <fullName evidence="3">Uncharacterized protein</fullName>
    </submittedName>
</protein>
<proteinExistence type="predicted"/>
<evidence type="ECO:0000313" key="3">
    <source>
        <dbReference type="EMBL" id="CAD0195168.1"/>
    </source>
</evidence>
<sequence>MFRLLLIALVLCASASVGQLVLGNAARFRRQGVANTDVTGLCPPYFIKEGGKCIKGTENVFVPGNGATSTMFRLLLIALVLCASASVGQLVLGNAARFRRQGVANTDVTGLCPPYFIKEGGKCIKGSENVFVPGNGG</sequence>
<evidence type="ECO:0000256" key="1">
    <source>
        <dbReference type="SAM" id="Phobius"/>
    </source>
</evidence>
<dbReference type="EMBL" id="LR824006">
    <property type="protein sequence ID" value="CAD0195168.1"/>
    <property type="molecule type" value="Genomic_DNA"/>
</dbReference>
<keyword evidence="1" id="KW-1133">Transmembrane helix</keyword>
<keyword evidence="2" id="KW-0732">Signal</keyword>
<accession>A0A9N8PYR4</accession>
<feature type="chain" id="PRO_5040371250" evidence="2">
    <location>
        <begin position="19"/>
        <end position="137"/>
    </location>
</feature>
<dbReference type="AlphaFoldDB" id="A0A9N8PYR4"/>
<reference evidence="3" key="1">
    <citation type="submission" date="2021-12" db="EMBL/GenBank/DDBJ databases">
        <authorList>
            <person name="King R."/>
        </authorList>
    </citation>
    <scope>NUCLEOTIDE SEQUENCE</scope>
</reference>
<dbReference type="Proteomes" id="UP001154114">
    <property type="component" value="Chromosome 3"/>
</dbReference>
<feature type="transmembrane region" description="Helical" evidence="1">
    <location>
        <begin position="71"/>
        <end position="92"/>
    </location>
</feature>
<name>A0A9N8PYR4_CHRIL</name>
<keyword evidence="4" id="KW-1185">Reference proteome</keyword>
<organism evidence="3 4">
    <name type="scientific">Chrysodeixis includens</name>
    <name type="common">Soybean looper</name>
    <name type="synonym">Pseudoplusia includens</name>
    <dbReference type="NCBI Taxonomy" id="689277"/>
    <lineage>
        <taxon>Eukaryota</taxon>
        <taxon>Metazoa</taxon>
        <taxon>Ecdysozoa</taxon>
        <taxon>Arthropoda</taxon>
        <taxon>Hexapoda</taxon>
        <taxon>Insecta</taxon>
        <taxon>Pterygota</taxon>
        <taxon>Neoptera</taxon>
        <taxon>Endopterygota</taxon>
        <taxon>Lepidoptera</taxon>
        <taxon>Glossata</taxon>
        <taxon>Ditrysia</taxon>
        <taxon>Noctuoidea</taxon>
        <taxon>Noctuidae</taxon>
        <taxon>Plusiinae</taxon>
        <taxon>Chrysodeixis</taxon>
    </lineage>
</organism>
<gene>
    <name evidence="3" type="ORF">CINC_LOCUS9123</name>
</gene>